<dbReference type="RefSeq" id="WP_340931820.1">
    <property type="nucleotide sequence ID" value="NZ_CP150496.1"/>
</dbReference>
<accession>A0ABZ2TTZ1</accession>
<proteinExistence type="predicted"/>
<reference evidence="2 3" key="1">
    <citation type="submission" date="2024-03" db="EMBL/GenBank/DDBJ databases">
        <authorList>
            <person name="Cao K."/>
        </authorList>
    </citation>
    <scope>NUCLEOTIDE SEQUENCE [LARGE SCALE GENOMIC DNA]</scope>
    <source>
        <strain evidence="2 3">MCCC 1K00696</strain>
    </source>
</reference>
<dbReference type="Proteomes" id="UP001491088">
    <property type="component" value="Chromosome"/>
</dbReference>
<dbReference type="InterPro" id="IPR000801">
    <property type="entry name" value="Esterase-like"/>
</dbReference>
<evidence type="ECO:0000313" key="2">
    <source>
        <dbReference type="EMBL" id="WYW54682.1"/>
    </source>
</evidence>
<feature type="signal peptide" evidence="1">
    <location>
        <begin position="1"/>
        <end position="21"/>
    </location>
</feature>
<keyword evidence="1" id="KW-0732">Signal</keyword>
<dbReference type="PROSITE" id="PS51257">
    <property type="entry name" value="PROKAR_LIPOPROTEIN"/>
    <property type="match status" value="1"/>
</dbReference>
<protein>
    <submittedName>
        <fullName evidence="2">Alpha/beta hydrolase-fold protein</fullName>
    </submittedName>
</protein>
<organism evidence="2 3">
    <name type="scientific">Polaribacter marinaquae</name>
    <dbReference type="NCBI Taxonomy" id="1642819"/>
    <lineage>
        <taxon>Bacteria</taxon>
        <taxon>Pseudomonadati</taxon>
        <taxon>Bacteroidota</taxon>
        <taxon>Flavobacteriia</taxon>
        <taxon>Flavobacteriales</taxon>
        <taxon>Flavobacteriaceae</taxon>
    </lineage>
</organism>
<dbReference type="GO" id="GO:0016787">
    <property type="term" value="F:hydrolase activity"/>
    <property type="evidence" value="ECO:0007669"/>
    <property type="project" value="UniProtKB-KW"/>
</dbReference>
<name>A0ABZ2TTZ1_9FLAO</name>
<dbReference type="Gene3D" id="3.40.50.1820">
    <property type="entry name" value="alpha/beta hydrolase"/>
    <property type="match status" value="1"/>
</dbReference>
<feature type="chain" id="PRO_5046921522" evidence="1">
    <location>
        <begin position="22"/>
        <end position="288"/>
    </location>
</feature>
<gene>
    <name evidence="2" type="ORF">WG950_09095</name>
</gene>
<sequence>MKIQISILFSVFLLITSCKVASQSKEKSNIKFVKQTETKGTVTILEKEFVIKNLNTISHKVWVYLPPNYTTSKNKYPVIYMHDAQNLFDAKTSFAGEWEVDETLDNLYNKTKKGFIVVGIENGGEKRIEEYTPWSNTKYGGGKGDVYSDFLVNTLKPYIDKNYKTKTTAENTAIIGSSLGGLISFYAGLKHSKVFGKIGALSTSFWFSNKVNSFAEQHANLKNTKLYLLVGDKEGGSMVPDTENMAERLIDNGFNQNNIKTKVAANGKHTESFWKSEFLETITYLFNL</sequence>
<keyword evidence="2" id="KW-0378">Hydrolase</keyword>
<evidence type="ECO:0000256" key="1">
    <source>
        <dbReference type="SAM" id="SignalP"/>
    </source>
</evidence>
<dbReference type="InterPro" id="IPR050583">
    <property type="entry name" value="Mycobacterial_A85_antigen"/>
</dbReference>
<dbReference type="PANTHER" id="PTHR48098:SF6">
    <property type="entry name" value="FERRI-BACILLIBACTIN ESTERASE BESA"/>
    <property type="match status" value="1"/>
</dbReference>
<dbReference type="PANTHER" id="PTHR48098">
    <property type="entry name" value="ENTEROCHELIN ESTERASE-RELATED"/>
    <property type="match status" value="1"/>
</dbReference>
<keyword evidence="3" id="KW-1185">Reference proteome</keyword>
<dbReference type="InterPro" id="IPR029058">
    <property type="entry name" value="AB_hydrolase_fold"/>
</dbReference>
<dbReference type="Pfam" id="PF00756">
    <property type="entry name" value="Esterase"/>
    <property type="match status" value="1"/>
</dbReference>
<evidence type="ECO:0000313" key="3">
    <source>
        <dbReference type="Proteomes" id="UP001491088"/>
    </source>
</evidence>
<dbReference type="EMBL" id="CP150496">
    <property type="protein sequence ID" value="WYW54682.1"/>
    <property type="molecule type" value="Genomic_DNA"/>
</dbReference>
<dbReference type="SUPFAM" id="SSF53474">
    <property type="entry name" value="alpha/beta-Hydrolases"/>
    <property type="match status" value="1"/>
</dbReference>